<dbReference type="SUPFAM" id="SSF103473">
    <property type="entry name" value="MFS general substrate transporter"/>
    <property type="match status" value="1"/>
</dbReference>
<dbReference type="Gene3D" id="1.20.1250.20">
    <property type="entry name" value="MFS general substrate transporter like domains"/>
    <property type="match status" value="1"/>
</dbReference>
<keyword evidence="6" id="KW-0813">Transport</keyword>
<evidence type="ECO:0000256" key="7">
    <source>
        <dbReference type="SAM" id="Phobius"/>
    </source>
</evidence>
<organism evidence="9 10">
    <name type="scientific">Elliptochloris bilobata</name>
    <dbReference type="NCBI Taxonomy" id="381761"/>
    <lineage>
        <taxon>Eukaryota</taxon>
        <taxon>Viridiplantae</taxon>
        <taxon>Chlorophyta</taxon>
        <taxon>core chlorophytes</taxon>
        <taxon>Trebouxiophyceae</taxon>
        <taxon>Trebouxiophyceae incertae sedis</taxon>
        <taxon>Elliptochloris clade</taxon>
        <taxon>Elliptochloris</taxon>
    </lineage>
</organism>
<feature type="transmembrane region" description="Helical" evidence="7">
    <location>
        <begin position="361"/>
        <end position="389"/>
    </location>
</feature>
<comment type="caution">
    <text evidence="9">The sequence shown here is derived from an EMBL/GenBank/DDBJ whole genome shotgun (WGS) entry which is preliminary data.</text>
</comment>
<accession>A0AAW1QVU9</accession>
<dbReference type="Proteomes" id="UP001445335">
    <property type="component" value="Unassembled WGS sequence"/>
</dbReference>
<evidence type="ECO:0000313" key="9">
    <source>
        <dbReference type="EMBL" id="KAK9825443.1"/>
    </source>
</evidence>
<feature type="domain" description="Major facilitator superfamily (MFS) profile" evidence="8">
    <location>
        <begin position="38"/>
        <end position="455"/>
    </location>
</feature>
<dbReference type="PANTHER" id="PTHR48022:SF2">
    <property type="entry name" value="PLASTIDIC GLUCOSE TRANSPORTER 4"/>
    <property type="match status" value="1"/>
</dbReference>
<sequence length="468" mass="46442">MRVRGGLDGKAPDPLIPRASAAGITSEQPPSLAPVLAAVVIASFGALAFGYHLGVVNGPLDAIAADLGFAGNAGLQGAVVSSLLAGAAVGSLGGSGLADTFGRRTTLLLDALPMAAGALLSATATGLQAMIAGRFLAGIGIGLSSALVPLYISEVAPDRVRGALGSINQLVICVGIVAALVVNVVVPAQSWRSMFMLATVPAAALGLGMLTAPESPVWLASKGRAAEADGAARRLWGPAAAGQLADTTAAGGSSRAAPVGLSELLGSRSVRVGMTLFLLQQASGINAIVYFSSSVFEQAGIASAALASAAVGMSNVVGTVVAASLMDRAGRKQLLTLSFSGMGLSMLIMAVGLGLPSLAPYAGPVALVGTLAYIVSFALGAGPVPGLLVPEITPTRLRGKAVSASLATHWVVNLALGQLFLPALGAFGVSAVYLFFAGVCAATVAFTGSQVVETKGLSLEEIEYAMGK</sequence>
<feature type="transmembrane region" description="Helical" evidence="7">
    <location>
        <begin position="401"/>
        <end position="421"/>
    </location>
</feature>
<keyword evidence="10" id="KW-1185">Reference proteome</keyword>
<feature type="transmembrane region" description="Helical" evidence="7">
    <location>
        <begin position="334"/>
        <end position="355"/>
    </location>
</feature>
<evidence type="ECO:0000259" key="8">
    <source>
        <dbReference type="PROSITE" id="PS50850"/>
    </source>
</evidence>
<gene>
    <name evidence="9" type="ORF">WJX81_000012</name>
</gene>
<dbReference type="GO" id="GO:0016020">
    <property type="term" value="C:membrane"/>
    <property type="evidence" value="ECO:0007669"/>
    <property type="project" value="UniProtKB-SubCell"/>
</dbReference>
<keyword evidence="4 7" id="KW-1133">Transmembrane helix</keyword>
<dbReference type="CDD" id="cd17315">
    <property type="entry name" value="MFS_GLUT_like"/>
    <property type="match status" value="1"/>
</dbReference>
<dbReference type="PROSITE" id="PS50850">
    <property type="entry name" value="MFS"/>
    <property type="match status" value="1"/>
</dbReference>
<keyword evidence="5 7" id="KW-0472">Membrane</keyword>
<evidence type="ECO:0000256" key="6">
    <source>
        <dbReference type="RuleBase" id="RU003346"/>
    </source>
</evidence>
<dbReference type="NCBIfam" id="TIGR00879">
    <property type="entry name" value="SP"/>
    <property type="match status" value="1"/>
</dbReference>
<dbReference type="PANTHER" id="PTHR48022">
    <property type="entry name" value="PLASTIDIC GLUCOSE TRANSPORTER 4"/>
    <property type="match status" value="1"/>
</dbReference>
<evidence type="ECO:0000256" key="4">
    <source>
        <dbReference type="ARBA" id="ARBA00022989"/>
    </source>
</evidence>
<feature type="transmembrane region" description="Helical" evidence="7">
    <location>
        <begin position="299"/>
        <end position="322"/>
    </location>
</feature>
<dbReference type="InterPro" id="IPR020846">
    <property type="entry name" value="MFS_dom"/>
</dbReference>
<feature type="transmembrane region" description="Helical" evidence="7">
    <location>
        <begin position="427"/>
        <end position="448"/>
    </location>
</feature>
<name>A0AAW1QVU9_9CHLO</name>
<dbReference type="Pfam" id="PF00083">
    <property type="entry name" value="Sugar_tr"/>
    <property type="match status" value="1"/>
</dbReference>
<evidence type="ECO:0000256" key="5">
    <source>
        <dbReference type="ARBA" id="ARBA00023136"/>
    </source>
</evidence>
<dbReference type="InterPro" id="IPR005829">
    <property type="entry name" value="Sugar_transporter_CS"/>
</dbReference>
<dbReference type="InterPro" id="IPR003663">
    <property type="entry name" value="Sugar/inositol_transpt"/>
</dbReference>
<dbReference type="EMBL" id="JALJOU010000073">
    <property type="protein sequence ID" value="KAK9825443.1"/>
    <property type="molecule type" value="Genomic_DNA"/>
</dbReference>
<evidence type="ECO:0000256" key="1">
    <source>
        <dbReference type="ARBA" id="ARBA00004141"/>
    </source>
</evidence>
<evidence type="ECO:0000256" key="2">
    <source>
        <dbReference type="ARBA" id="ARBA00010992"/>
    </source>
</evidence>
<reference evidence="9 10" key="1">
    <citation type="journal article" date="2024" name="Nat. Commun.">
        <title>Phylogenomics reveals the evolutionary origins of lichenization in chlorophyte algae.</title>
        <authorList>
            <person name="Puginier C."/>
            <person name="Libourel C."/>
            <person name="Otte J."/>
            <person name="Skaloud P."/>
            <person name="Haon M."/>
            <person name="Grisel S."/>
            <person name="Petersen M."/>
            <person name="Berrin J.G."/>
            <person name="Delaux P.M."/>
            <person name="Dal Grande F."/>
            <person name="Keller J."/>
        </authorList>
    </citation>
    <scope>NUCLEOTIDE SEQUENCE [LARGE SCALE GENOMIC DNA]</scope>
    <source>
        <strain evidence="9 10">SAG 245.80</strain>
    </source>
</reference>
<dbReference type="PRINTS" id="PR00171">
    <property type="entry name" value="SUGRTRNSPORT"/>
</dbReference>
<dbReference type="InterPro" id="IPR005828">
    <property type="entry name" value="MFS_sugar_transport-like"/>
</dbReference>
<keyword evidence="3 7" id="KW-0812">Transmembrane</keyword>
<feature type="transmembrane region" description="Helical" evidence="7">
    <location>
        <begin position="131"/>
        <end position="152"/>
    </location>
</feature>
<dbReference type="AlphaFoldDB" id="A0AAW1QVU9"/>
<feature type="transmembrane region" description="Helical" evidence="7">
    <location>
        <begin position="73"/>
        <end position="95"/>
    </location>
</feature>
<evidence type="ECO:0000313" key="10">
    <source>
        <dbReference type="Proteomes" id="UP001445335"/>
    </source>
</evidence>
<comment type="subcellular location">
    <subcellularLocation>
        <location evidence="1">Membrane</location>
        <topology evidence="1">Multi-pass membrane protein</topology>
    </subcellularLocation>
</comment>
<comment type="similarity">
    <text evidence="2 6">Belongs to the major facilitator superfamily. Sugar transporter (TC 2.A.1.1) family.</text>
</comment>
<feature type="transmembrane region" description="Helical" evidence="7">
    <location>
        <begin position="32"/>
        <end position="53"/>
    </location>
</feature>
<dbReference type="GO" id="GO:0005351">
    <property type="term" value="F:carbohydrate:proton symporter activity"/>
    <property type="evidence" value="ECO:0007669"/>
    <property type="project" value="TreeGrafter"/>
</dbReference>
<feature type="transmembrane region" description="Helical" evidence="7">
    <location>
        <begin position="164"/>
        <end position="185"/>
    </location>
</feature>
<proteinExistence type="inferred from homology"/>
<protein>
    <recommendedName>
        <fullName evidence="8">Major facilitator superfamily (MFS) profile domain-containing protein</fullName>
    </recommendedName>
</protein>
<dbReference type="InterPro" id="IPR050360">
    <property type="entry name" value="MFS_Sugar_Transporters"/>
</dbReference>
<evidence type="ECO:0000256" key="3">
    <source>
        <dbReference type="ARBA" id="ARBA00022692"/>
    </source>
</evidence>
<feature type="transmembrane region" description="Helical" evidence="7">
    <location>
        <begin position="191"/>
        <end position="212"/>
    </location>
</feature>
<dbReference type="PROSITE" id="PS00217">
    <property type="entry name" value="SUGAR_TRANSPORT_2"/>
    <property type="match status" value="1"/>
</dbReference>
<dbReference type="InterPro" id="IPR036259">
    <property type="entry name" value="MFS_trans_sf"/>
</dbReference>